<keyword evidence="4" id="KW-0804">Transcription</keyword>
<dbReference type="GO" id="GO:0008270">
    <property type="term" value="F:zinc ion binding"/>
    <property type="evidence" value="ECO:0007669"/>
    <property type="project" value="InterPro"/>
</dbReference>
<keyword evidence="9" id="KW-1185">Reference proteome</keyword>
<dbReference type="CDD" id="cd00067">
    <property type="entry name" value="GAL4"/>
    <property type="match status" value="1"/>
</dbReference>
<dbReference type="PRINTS" id="PR00755">
    <property type="entry name" value="AFLATOXINBRP"/>
</dbReference>
<dbReference type="PANTHER" id="PTHR47660:SF3">
    <property type="entry name" value="FINGER DOMAIN PROTEIN, PUTATIVE (AFU_ORTHOLOGUE AFUA_4G03310)-RELATED"/>
    <property type="match status" value="1"/>
</dbReference>
<reference evidence="8" key="1">
    <citation type="submission" date="2021-09" db="EMBL/GenBank/DDBJ databases">
        <title>A high-quality genome of the endoparasitic fungus Hirsutella rhossiliensis with a comparison of Hirsutella genomes reveals transposable elements contributing to genome size variation.</title>
        <authorList>
            <person name="Lin R."/>
            <person name="Jiao Y."/>
            <person name="Sun X."/>
            <person name="Ling J."/>
            <person name="Xie B."/>
            <person name="Cheng X."/>
        </authorList>
    </citation>
    <scope>NUCLEOTIDE SEQUENCE</scope>
    <source>
        <strain evidence="8">HR02</strain>
    </source>
</reference>
<dbReference type="PROSITE" id="PS50048">
    <property type="entry name" value="ZN2_CY6_FUNGAL_2"/>
    <property type="match status" value="1"/>
</dbReference>
<accession>A0A9P8MS62</accession>
<sequence length="426" mass="47216">MRSRPPPSRKKACQPCARSKARCGLEKPSCARCLAAGRQCRYAADVNYASPSSASGSYQEAQPAPGVETPASLSTAPDIFFPQPHPPASSRSATPAAAAAVVGHGLHVHTSTQGSAGEDLAGNPLDFADLDLAPLSDADQIRDRWLRPFLVVDQPPKTFHPHTLQYMSCVLRSYARQMMASDDRGVPPIIHPTQLRDRSIPVALANCYSLVRLWQHRADGSEVMVAETVRREMDQLAHHEHGAGRHLDILASFQAYLIYCIMAYFFPLRQPSIEVVDDDTMAVLQEMAFRTAQSGLICRAGLSRRCPNWESWIVAAAKGRALLAFYLFSNVYNAERLLPNFVAAELRDVAAPGAKRLWAAASRAEWEREYAEHLAVWHDGPFRISELWKSPETGSAARRERIDRWVQTVDEFGMMLFTICAHVHGC</sequence>
<evidence type="ECO:0000256" key="2">
    <source>
        <dbReference type="ARBA" id="ARBA00022833"/>
    </source>
</evidence>
<organism evidence="8 9">
    <name type="scientific">Hirsutella rhossiliensis</name>
    <dbReference type="NCBI Taxonomy" id="111463"/>
    <lineage>
        <taxon>Eukaryota</taxon>
        <taxon>Fungi</taxon>
        <taxon>Dikarya</taxon>
        <taxon>Ascomycota</taxon>
        <taxon>Pezizomycotina</taxon>
        <taxon>Sordariomycetes</taxon>
        <taxon>Hypocreomycetidae</taxon>
        <taxon>Hypocreales</taxon>
        <taxon>Ophiocordycipitaceae</taxon>
        <taxon>Hirsutella</taxon>
    </lineage>
</organism>
<dbReference type="SMART" id="SM00066">
    <property type="entry name" value="GAL4"/>
    <property type="match status" value="1"/>
</dbReference>
<evidence type="ECO:0000256" key="1">
    <source>
        <dbReference type="ARBA" id="ARBA00022723"/>
    </source>
</evidence>
<dbReference type="PANTHER" id="PTHR47660">
    <property type="entry name" value="TRANSCRIPTION FACTOR WITH C2H2 AND ZN(2)-CYS(6) DNA BINDING DOMAIN (EUROFUNG)-RELATED-RELATED"/>
    <property type="match status" value="1"/>
</dbReference>
<protein>
    <submittedName>
        <fullName evidence="8">Fungal zn(2)-Cys(6) binuclear cluster domain-containing protein</fullName>
    </submittedName>
</protein>
<dbReference type="GO" id="GO:0000981">
    <property type="term" value="F:DNA-binding transcription factor activity, RNA polymerase II-specific"/>
    <property type="evidence" value="ECO:0007669"/>
    <property type="project" value="InterPro"/>
</dbReference>
<gene>
    <name evidence="8" type="ORF">HRG_08380</name>
</gene>
<keyword evidence="1" id="KW-0479">Metal-binding</keyword>
<evidence type="ECO:0000256" key="4">
    <source>
        <dbReference type="ARBA" id="ARBA00023163"/>
    </source>
</evidence>
<keyword evidence="5" id="KW-0539">Nucleus</keyword>
<dbReference type="EMBL" id="JAIZPD010000010">
    <property type="protein sequence ID" value="KAH0960225.1"/>
    <property type="molecule type" value="Genomic_DNA"/>
</dbReference>
<feature type="compositionally biased region" description="Polar residues" evidence="6">
    <location>
        <begin position="51"/>
        <end position="60"/>
    </location>
</feature>
<feature type="domain" description="Zn(2)-C6 fungal-type" evidence="7">
    <location>
        <begin position="12"/>
        <end position="42"/>
    </location>
</feature>
<evidence type="ECO:0000256" key="6">
    <source>
        <dbReference type="SAM" id="MobiDB-lite"/>
    </source>
</evidence>
<dbReference type="Pfam" id="PF00172">
    <property type="entry name" value="Zn_clus"/>
    <property type="match status" value="1"/>
</dbReference>
<name>A0A9P8MS62_9HYPO</name>
<dbReference type="RefSeq" id="XP_044717738.1">
    <property type="nucleotide sequence ID" value="XM_044866851.1"/>
</dbReference>
<dbReference type="InterPro" id="IPR001138">
    <property type="entry name" value="Zn2Cys6_DnaBD"/>
</dbReference>
<dbReference type="Gene3D" id="4.10.240.10">
    <property type="entry name" value="Zn(2)-C6 fungal-type DNA-binding domain"/>
    <property type="match status" value="1"/>
</dbReference>
<evidence type="ECO:0000256" key="5">
    <source>
        <dbReference type="ARBA" id="ARBA00023242"/>
    </source>
</evidence>
<dbReference type="AlphaFoldDB" id="A0A9P8MS62"/>
<keyword evidence="2" id="KW-0862">Zinc</keyword>
<feature type="region of interest" description="Disordered" evidence="6">
    <location>
        <begin position="51"/>
        <end position="96"/>
    </location>
</feature>
<dbReference type="PROSITE" id="PS00463">
    <property type="entry name" value="ZN2_CY6_FUNGAL_1"/>
    <property type="match status" value="1"/>
</dbReference>
<dbReference type="OrthoDB" id="2441642at2759"/>
<evidence type="ECO:0000259" key="7">
    <source>
        <dbReference type="PROSITE" id="PS50048"/>
    </source>
</evidence>
<keyword evidence="3" id="KW-0805">Transcription regulation</keyword>
<dbReference type="InterPro" id="IPR036864">
    <property type="entry name" value="Zn2-C6_fun-type_DNA-bd_sf"/>
</dbReference>
<dbReference type="GeneID" id="68357509"/>
<evidence type="ECO:0000313" key="9">
    <source>
        <dbReference type="Proteomes" id="UP000824596"/>
    </source>
</evidence>
<comment type="caution">
    <text evidence="8">The sequence shown here is derived from an EMBL/GenBank/DDBJ whole genome shotgun (WGS) entry which is preliminary data.</text>
</comment>
<evidence type="ECO:0000313" key="8">
    <source>
        <dbReference type="EMBL" id="KAH0960225.1"/>
    </source>
</evidence>
<evidence type="ECO:0000256" key="3">
    <source>
        <dbReference type="ARBA" id="ARBA00023015"/>
    </source>
</evidence>
<dbReference type="SUPFAM" id="SSF57701">
    <property type="entry name" value="Zn2/Cys6 DNA-binding domain"/>
    <property type="match status" value="1"/>
</dbReference>
<proteinExistence type="predicted"/>
<dbReference type="Proteomes" id="UP000824596">
    <property type="component" value="Unassembled WGS sequence"/>
</dbReference>